<comment type="subcellular location">
    <subcellularLocation>
        <location evidence="1">Membrane</location>
        <topology evidence="1">Multi-pass membrane protein</topology>
    </subcellularLocation>
</comment>
<keyword evidence="3 6" id="KW-0812">Transmembrane</keyword>
<evidence type="ECO:0000256" key="4">
    <source>
        <dbReference type="ARBA" id="ARBA00022989"/>
    </source>
</evidence>
<evidence type="ECO:0000256" key="1">
    <source>
        <dbReference type="ARBA" id="ARBA00004141"/>
    </source>
</evidence>
<dbReference type="InterPro" id="IPR038213">
    <property type="entry name" value="IFI6/IFI27-like_sf"/>
</dbReference>
<evidence type="ECO:0000256" key="3">
    <source>
        <dbReference type="ARBA" id="ARBA00022692"/>
    </source>
</evidence>
<dbReference type="Proteomes" id="UP001642409">
    <property type="component" value="Unassembled WGS sequence"/>
</dbReference>
<accession>A0ABP1H2S2</accession>
<dbReference type="EMBL" id="CAXDID020000011">
    <property type="protein sequence ID" value="CAL5980083.1"/>
    <property type="molecule type" value="Genomic_DNA"/>
</dbReference>
<proteinExistence type="inferred from homology"/>
<feature type="transmembrane region" description="Helical" evidence="6">
    <location>
        <begin position="33"/>
        <end position="54"/>
    </location>
</feature>
<keyword evidence="5 6" id="KW-0472">Membrane</keyword>
<gene>
    <name evidence="7" type="ORF">HINF_LOCUS6014</name>
</gene>
<reference evidence="7 8" key="1">
    <citation type="submission" date="2024-07" db="EMBL/GenBank/DDBJ databases">
        <authorList>
            <person name="Akdeniz Z."/>
        </authorList>
    </citation>
    <scope>NUCLEOTIDE SEQUENCE [LARGE SCALE GENOMIC DNA]</scope>
</reference>
<organism evidence="7 8">
    <name type="scientific">Hexamita inflata</name>
    <dbReference type="NCBI Taxonomy" id="28002"/>
    <lineage>
        <taxon>Eukaryota</taxon>
        <taxon>Metamonada</taxon>
        <taxon>Diplomonadida</taxon>
        <taxon>Hexamitidae</taxon>
        <taxon>Hexamitinae</taxon>
        <taxon>Hexamita</taxon>
    </lineage>
</organism>
<name>A0ABP1H2S2_9EUKA</name>
<comment type="similarity">
    <text evidence="2">Belongs to the IFI6/IFI27 family.</text>
</comment>
<sequence length="59" mass="6075">MMSGCAIANGGGVPIGSVVSIFQSIGTGVLSPLVIIIVVIVAIIVIVGVTYIIYEHYKE</sequence>
<comment type="caution">
    <text evidence="7">The sequence shown here is derived from an EMBL/GenBank/DDBJ whole genome shotgun (WGS) entry which is preliminary data.</text>
</comment>
<keyword evidence="8" id="KW-1185">Reference proteome</keyword>
<dbReference type="Pfam" id="PF06140">
    <property type="entry name" value="Ifi-6-16"/>
    <property type="match status" value="1"/>
</dbReference>
<evidence type="ECO:0000313" key="8">
    <source>
        <dbReference type="Proteomes" id="UP001642409"/>
    </source>
</evidence>
<protein>
    <submittedName>
        <fullName evidence="7">Interferon_alpha-inducible protein IFI6/IFI27-like</fullName>
    </submittedName>
</protein>
<evidence type="ECO:0000256" key="2">
    <source>
        <dbReference type="ARBA" id="ARBA00007262"/>
    </source>
</evidence>
<dbReference type="Gene3D" id="6.10.110.10">
    <property type="match status" value="1"/>
</dbReference>
<evidence type="ECO:0000256" key="6">
    <source>
        <dbReference type="SAM" id="Phobius"/>
    </source>
</evidence>
<keyword evidence="4 6" id="KW-1133">Transmembrane helix</keyword>
<evidence type="ECO:0000256" key="5">
    <source>
        <dbReference type="ARBA" id="ARBA00023136"/>
    </source>
</evidence>
<dbReference type="InterPro" id="IPR009311">
    <property type="entry name" value="IFI6/IFI27-like"/>
</dbReference>
<evidence type="ECO:0000313" key="7">
    <source>
        <dbReference type="EMBL" id="CAL5980083.1"/>
    </source>
</evidence>